<dbReference type="Pfam" id="PF07676">
    <property type="entry name" value="PD40"/>
    <property type="match status" value="2"/>
</dbReference>
<dbReference type="Pfam" id="PF00930">
    <property type="entry name" value="DPPIV_N"/>
    <property type="match status" value="1"/>
</dbReference>
<reference evidence="9 10" key="1">
    <citation type="submission" date="2019-03" db="EMBL/GenBank/DDBJ databases">
        <title>Genomic Encyclopedia of Type Strains, Phase IV (KMG-IV): sequencing the most valuable type-strain genomes for metagenomic binning, comparative biology and taxonomic classification.</title>
        <authorList>
            <person name="Goeker M."/>
        </authorList>
    </citation>
    <scope>NUCLEOTIDE SEQUENCE [LARGE SCALE GENOMIC DNA]</scope>
    <source>
        <strain evidence="9 10">DSM 23344</strain>
    </source>
</reference>
<feature type="domain" description="Peptidase S9 prolyl oligopeptidase catalytic" evidence="7">
    <location>
        <begin position="519"/>
        <end position="716"/>
    </location>
</feature>
<dbReference type="Gene3D" id="2.120.10.30">
    <property type="entry name" value="TolB, C-terminal domain"/>
    <property type="match status" value="1"/>
</dbReference>
<dbReference type="InterPro" id="IPR029058">
    <property type="entry name" value="AB_hydrolase_fold"/>
</dbReference>
<dbReference type="InterPro" id="IPR011659">
    <property type="entry name" value="WD40"/>
</dbReference>
<dbReference type="GO" id="GO:0004252">
    <property type="term" value="F:serine-type endopeptidase activity"/>
    <property type="evidence" value="ECO:0007669"/>
    <property type="project" value="InterPro"/>
</dbReference>
<name>A0A4R2KRV1_9GAMM</name>
<keyword evidence="3" id="KW-0007">Acetylation</keyword>
<dbReference type="GO" id="GO:0004177">
    <property type="term" value="F:aminopeptidase activity"/>
    <property type="evidence" value="ECO:0007669"/>
    <property type="project" value="UniProtKB-KW"/>
</dbReference>
<dbReference type="Gene3D" id="3.40.50.1820">
    <property type="entry name" value="alpha/beta hydrolase"/>
    <property type="match status" value="1"/>
</dbReference>
<dbReference type="InterPro" id="IPR002471">
    <property type="entry name" value="Pept_S9_AS"/>
</dbReference>
<dbReference type="GO" id="GO:0006508">
    <property type="term" value="P:proteolysis"/>
    <property type="evidence" value="ECO:0007669"/>
    <property type="project" value="UniProtKB-KW"/>
</dbReference>
<dbReference type="InterPro" id="IPR001375">
    <property type="entry name" value="Peptidase_S9_cat"/>
</dbReference>
<dbReference type="RefSeq" id="WP_117317989.1">
    <property type="nucleotide sequence ID" value="NZ_QQSW01000010.1"/>
</dbReference>
<keyword evidence="1" id="KW-0645">Protease</keyword>
<dbReference type="PANTHER" id="PTHR11731">
    <property type="entry name" value="PROTEASE FAMILY S9B,C DIPEPTIDYL-PEPTIDASE IV-RELATED"/>
    <property type="match status" value="1"/>
</dbReference>
<dbReference type="PROSITE" id="PS00708">
    <property type="entry name" value="PRO_ENDOPEP_SER"/>
    <property type="match status" value="1"/>
</dbReference>
<protein>
    <recommendedName>
        <fullName evidence="5">Acyl-peptide hydrolase</fullName>
    </recommendedName>
    <alternativeName>
        <fullName evidence="4">Acylaminoacyl-peptidase</fullName>
    </alternativeName>
</protein>
<keyword evidence="9" id="KW-0031">Aminopeptidase</keyword>
<evidence type="ECO:0000256" key="3">
    <source>
        <dbReference type="ARBA" id="ARBA00022990"/>
    </source>
</evidence>
<comment type="function">
    <text evidence="6">This enzyme catalyzes the hydrolysis of the N-terminal peptide bond of an N-acetylated peptide to generate an N-acetylated amino acid and a peptide with a free N-terminus. It preferentially cleaves off Ac-Ala, Ac-Met and Ac-Ser. Also, involved in the degradation of oxidized and glycated proteins.</text>
</comment>
<accession>A0A4R2KRV1</accession>
<evidence type="ECO:0000313" key="10">
    <source>
        <dbReference type="Proteomes" id="UP000294980"/>
    </source>
</evidence>
<evidence type="ECO:0000313" key="9">
    <source>
        <dbReference type="EMBL" id="TCO75507.1"/>
    </source>
</evidence>
<dbReference type="SUPFAM" id="SSF53474">
    <property type="entry name" value="alpha/beta-Hydrolases"/>
    <property type="match status" value="1"/>
</dbReference>
<proteinExistence type="predicted"/>
<gene>
    <name evidence="9" type="ORF">EV688_10873</name>
</gene>
<evidence type="ECO:0000259" key="7">
    <source>
        <dbReference type="Pfam" id="PF00326"/>
    </source>
</evidence>
<dbReference type="PANTHER" id="PTHR11731:SF193">
    <property type="entry name" value="DIPEPTIDYL PEPTIDASE 9"/>
    <property type="match status" value="1"/>
</dbReference>
<keyword evidence="2" id="KW-0378">Hydrolase</keyword>
<comment type="caution">
    <text evidence="9">The sequence shown here is derived from an EMBL/GenBank/DDBJ whole genome shotgun (WGS) entry which is preliminary data.</text>
</comment>
<dbReference type="SUPFAM" id="SSF82171">
    <property type="entry name" value="DPP6 N-terminal domain-like"/>
    <property type="match status" value="1"/>
</dbReference>
<evidence type="ECO:0000256" key="4">
    <source>
        <dbReference type="ARBA" id="ARBA00032284"/>
    </source>
</evidence>
<evidence type="ECO:0000256" key="1">
    <source>
        <dbReference type="ARBA" id="ARBA00022670"/>
    </source>
</evidence>
<dbReference type="OrthoDB" id="4269629at2"/>
<sequence>MLLRTLFLSRSLPFSAGVILACLSWLPVSSAMASVGFEAVLSFPHATDLVASPVGDRISWVSQQEGARNVWVADGPDWEGRPLTHYEGDTGDAITDLRFTPDGESVMFLRGGARNREGDLPNPTSRPEGVARKLWVVPAHGEAVPRELAETDDFDVSPDGESVFFLKDSQVWMRGLSRAEEGGSLETVKNDGPGDKPLFSVRRGVSTFSIAPDGSRIAFVSDRGDHAFIGVYDREENAITWLEPSLDRDRAPTWSPDGEHIAFLRIPNEKRILPFVPRREGLPWSIRIGNASTGDTREIFRADAGPGSPFQPGYWFVGDRLWWGADDRILFPWEKTGWLHIWSVASAGGEAVDLTPGEGEVQYADLAPDRSALLYSANHGDLHRRHLWQTPVAGGEPERLTTGSGIEWMPGRTGSGTLVFLASAAREPAHPVVLVEGARRAPGPPLPERFPTQGLVQPELVSFPAADGLQIHAQVFLPPAQCGRGPHPGLLFFHGGSRRQMLMGFHPGSYYSNAYAFNQAMAARCFVVAAVNYRSGVGYGMEFREARDYGARGASEYRDVVGAGIYLAGRDDVDPARLGLWGGSYGGYLTALGLARASDLFAAGVDLHGVHDWNVVIGNFASAYDPGMDEDFADLAWQSSPMADVGTWTSPVLLIHGDDDRNVPFSESVDLAEALRRQGTPVESLVFPDEVHGFLLHRNWLAAYRAAAAFLDRKLAVAD</sequence>
<dbReference type="EMBL" id="SLWX01000008">
    <property type="protein sequence ID" value="TCO75507.1"/>
    <property type="molecule type" value="Genomic_DNA"/>
</dbReference>
<keyword evidence="10" id="KW-1185">Reference proteome</keyword>
<feature type="domain" description="Dipeptidylpeptidase IV N-terminal" evidence="8">
    <location>
        <begin position="323"/>
        <end position="405"/>
    </location>
</feature>
<dbReference type="InterPro" id="IPR002469">
    <property type="entry name" value="Peptidase_S9B_N"/>
</dbReference>
<evidence type="ECO:0000256" key="6">
    <source>
        <dbReference type="ARBA" id="ARBA00045885"/>
    </source>
</evidence>
<evidence type="ECO:0000256" key="2">
    <source>
        <dbReference type="ARBA" id="ARBA00022801"/>
    </source>
</evidence>
<dbReference type="Proteomes" id="UP000294980">
    <property type="component" value="Unassembled WGS sequence"/>
</dbReference>
<dbReference type="Pfam" id="PF00326">
    <property type="entry name" value="Peptidase_S9"/>
    <property type="match status" value="1"/>
</dbReference>
<dbReference type="GO" id="GO:0008239">
    <property type="term" value="F:dipeptidyl-peptidase activity"/>
    <property type="evidence" value="ECO:0007669"/>
    <property type="project" value="TreeGrafter"/>
</dbReference>
<evidence type="ECO:0000259" key="8">
    <source>
        <dbReference type="Pfam" id="PF00930"/>
    </source>
</evidence>
<dbReference type="PROSITE" id="PS51257">
    <property type="entry name" value="PROKAR_LIPOPROTEIN"/>
    <property type="match status" value="1"/>
</dbReference>
<evidence type="ECO:0000256" key="5">
    <source>
        <dbReference type="ARBA" id="ARBA00032596"/>
    </source>
</evidence>
<dbReference type="InterPro" id="IPR050278">
    <property type="entry name" value="Serine_Prot_S9B/DPPIV"/>
</dbReference>
<dbReference type="AlphaFoldDB" id="A0A4R2KRV1"/>
<organism evidence="9 10">
    <name type="scientific">Chromatocurvus halotolerans</name>
    <dbReference type="NCBI Taxonomy" id="1132028"/>
    <lineage>
        <taxon>Bacteria</taxon>
        <taxon>Pseudomonadati</taxon>
        <taxon>Pseudomonadota</taxon>
        <taxon>Gammaproteobacteria</taxon>
        <taxon>Cellvibrionales</taxon>
        <taxon>Halieaceae</taxon>
        <taxon>Chromatocurvus</taxon>
    </lineage>
</organism>
<dbReference type="InterPro" id="IPR011042">
    <property type="entry name" value="6-blade_b-propeller_TolB-like"/>
</dbReference>